<keyword evidence="12" id="KW-0407">Ion channel</keyword>
<evidence type="ECO:0000256" key="3">
    <source>
        <dbReference type="ARBA" id="ARBA00022448"/>
    </source>
</evidence>
<evidence type="ECO:0000256" key="6">
    <source>
        <dbReference type="ARBA" id="ARBA00022989"/>
    </source>
</evidence>
<keyword evidence="4" id="KW-1003">Cell membrane</keyword>
<keyword evidence="5 14" id="KW-0812">Transmembrane</keyword>
<evidence type="ECO:0000256" key="4">
    <source>
        <dbReference type="ARBA" id="ARBA00022475"/>
    </source>
</evidence>
<reference evidence="18" key="1">
    <citation type="submission" date="2023-10" db="EMBL/GenBank/DDBJ databases">
        <title>Genome assemblies of two species of porcelain crab, Petrolisthes cinctipes and Petrolisthes manimaculis (Anomura: Porcellanidae).</title>
        <authorList>
            <person name="Angst P."/>
        </authorList>
    </citation>
    <scope>NUCLEOTIDE SEQUENCE</scope>
    <source>
        <strain evidence="18">PB745_01</strain>
        <tissue evidence="18">Gill</tissue>
    </source>
</reference>
<evidence type="ECO:0000256" key="9">
    <source>
        <dbReference type="ARBA" id="ARBA00023170"/>
    </source>
</evidence>
<feature type="signal peptide" evidence="15">
    <location>
        <begin position="1"/>
        <end position="27"/>
    </location>
</feature>
<evidence type="ECO:0000256" key="12">
    <source>
        <dbReference type="ARBA" id="ARBA00023303"/>
    </source>
</evidence>
<dbReference type="Pfam" id="PF00060">
    <property type="entry name" value="Lig_chan"/>
    <property type="match status" value="1"/>
</dbReference>
<protein>
    <submittedName>
        <fullName evidence="18">Uncharacterized protein</fullName>
    </submittedName>
</protein>
<dbReference type="EMBL" id="JAWQEG010006746">
    <property type="protein sequence ID" value="KAK3853995.1"/>
    <property type="molecule type" value="Genomic_DNA"/>
</dbReference>
<evidence type="ECO:0000256" key="1">
    <source>
        <dbReference type="ARBA" id="ARBA00004651"/>
    </source>
</evidence>
<evidence type="ECO:0000256" key="2">
    <source>
        <dbReference type="ARBA" id="ARBA00008685"/>
    </source>
</evidence>
<evidence type="ECO:0000256" key="7">
    <source>
        <dbReference type="ARBA" id="ARBA00023065"/>
    </source>
</evidence>
<comment type="similarity">
    <text evidence="2">Belongs to the glutamate-gated ion channel (TC 1.A.10.1) family.</text>
</comment>
<dbReference type="AlphaFoldDB" id="A0AAE1EKI9"/>
<evidence type="ECO:0000256" key="14">
    <source>
        <dbReference type="SAM" id="Phobius"/>
    </source>
</evidence>
<keyword evidence="19" id="KW-1185">Reference proteome</keyword>
<keyword evidence="8 14" id="KW-0472">Membrane</keyword>
<dbReference type="Proteomes" id="UP001286313">
    <property type="component" value="Unassembled WGS sequence"/>
</dbReference>
<evidence type="ECO:0000256" key="5">
    <source>
        <dbReference type="ARBA" id="ARBA00022692"/>
    </source>
</evidence>
<name>A0AAE1EKI9_PETCI</name>
<keyword evidence="10" id="KW-0325">Glycoprotein</keyword>
<evidence type="ECO:0000256" key="8">
    <source>
        <dbReference type="ARBA" id="ARBA00023136"/>
    </source>
</evidence>
<keyword evidence="15" id="KW-0732">Signal</keyword>
<organism evidence="18 19">
    <name type="scientific">Petrolisthes cinctipes</name>
    <name type="common">Flat porcelain crab</name>
    <dbReference type="NCBI Taxonomy" id="88211"/>
    <lineage>
        <taxon>Eukaryota</taxon>
        <taxon>Metazoa</taxon>
        <taxon>Ecdysozoa</taxon>
        <taxon>Arthropoda</taxon>
        <taxon>Crustacea</taxon>
        <taxon>Multicrustacea</taxon>
        <taxon>Malacostraca</taxon>
        <taxon>Eumalacostraca</taxon>
        <taxon>Eucarida</taxon>
        <taxon>Decapoda</taxon>
        <taxon>Pleocyemata</taxon>
        <taxon>Anomura</taxon>
        <taxon>Galatheoidea</taxon>
        <taxon>Porcellanidae</taxon>
        <taxon>Petrolisthes</taxon>
    </lineage>
</organism>
<dbReference type="PANTHER" id="PTHR42643">
    <property type="entry name" value="IONOTROPIC RECEPTOR 20A-RELATED"/>
    <property type="match status" value="1"/>
</dbReference>
<dbReference type="InterPro" id="IPR001320">
    <property type="entry name" value="Iontro_rcpt_C"/>
</dbReference>
<dbReference type="SMART" id="SM00918">
    <property type="entry name" value="Lig_chan-Glu_bd"/>
    <property type="match status" value="1"/>
</dbReference>
<feature type="compositionally biased region" description="Basic and acidic residues" evidence="13">
    <location>
        <begin position="281"/>
        <end position="298"/>
    </location>
</feature>
<evidence type="ECO:0000259" key="17">
    <source>
        <dbReference type="SMART" id="SM00918"/>
    </source>
</evidence>
<dbReference type="GO" id="GO:0015276">
    <property type="term" value="F:ligand-gated monoatomic ion channel activity"/>
    <property type="evidence" value="ECO:0007669"/>
    <property type="project" value="InterPro"/>
</dbReference>
<keyword evidence="7" id="KW-0406">Ion transport</keyword>
<dbReference type="PANTHER" id="PTHR42643:SF24">
    <property type="entry name" value="IONOTROPIC RECEPTOR 60A"/>
    <property type="match status" value="1"/>
</dbReference>
<evidence type="ECO:0000259" key="16">
    <source>
        <dbReference type="SMART" id="SM00079"/>
    </source>
</evidence>
<dbReference type="SUPFAM" id="SSF53850">
    <property type="entry name" value="Periplasmic binding protein-like II"/>
    <property type="match status" value="1"/>
</dbReference>
<gene>
    <name evidence="18" type="ORF">Pcinc_039494</name>
</gene>
<feature type="transmembrane region" description="Helical" evidence="14">
    <location>
        <begin position="253"/>
        <end position="274"/>
    </location>
</feature>
<dbReference type="Pfam" id="PF10613">
    <property type="entry name" value="Lig_chan-Glu_bd"/>
    <property type="match status" value="1"/>
</dbReference>
<dbReference type="InterPro" id="IPR019594">
    <property type="entry name" value="Glu/Gly-bd"/>
</dbReference>
<dbReference type="InterPro" id="IPR052192">
    <property type="entry name" value="Insect_Ionotropic_Sensory_Rcpt"/>
</dbReference>
<feature type="region of interest" description="Disordered" evidence="13">
    <location>
        <begin position="281"/>
        <end position="302"/>
    </location>
</feature>
<evidence type="ECO:0000313" key="18">
    <source>
        <dbReference type="EMBL" id="KAK3853995.1"/>
    </source>
</evidence>
<proteinExistence type="inferred from homology"/>
<evidence type="ECO:0000256" key="10">
    <source>
        <dbReference type="ARBA" id="ARBA00023180"/>
    </source>
</evidence>
<feature type="compositionally biased region" description="Polar residues" evidence="13">
    <location>
        <begin position="85"/>
        <end position="98"/>
    </location>
</feature>
<evidence type="ECO:0000313" key="19">
    <source>
        <dbReference type="Proteomes" id="UP001286313"/>
    </source>
</evidence>
<evidence type="ECO:0000256" key="13">
    <source>
        <dbReference type="SAM" id="MobiDB-lite"/>
    </source>
</evidence>
<accession>A0AAE1EKI9</accession>
<comment type="caution">
    <text evidence="18">The sequence shown here is derived from an EMBL/GenBank/DDBJ whole genome shotgun (WGS) entry which is preliminary data.</text>
</comment>
<dbReference type="GO" id="GO:0005886">
    <property type="term" value="C:plasma membrane"/>
    <property type="evidence" value="ECO:0007669"/>
    <property type="project" value="UniProtKB-SubCell"/>
</dbReference>
<keyword evidence="11" id="KW-1071">Ligand-gated ion channel</keyword>
<evidence type="ECO:0000256" key="11">
    <source>
        <dbReference type="ARBA" id="ARBA00023286"/>
    </source>
</evidence>
<keyword evidence="3" id="KW-0813">Transport</keyword>
<dbReference type="Gene3D" id="3.40.190.10">
    <property type="entry name" value="Periplasmic binding protein-like II"/>
    <property type="match status" value="1"/>
</dbReference>
<keyword evidence="6 14" id="KW-1133">Transmembrane helix</keyword>
<sequence length="465" mass="51807">MVVEGLAQSVVTLMVVMVMAGEVTVSAHRDLSYIVSVKLKAETVAGSSVGEKLWNHECNNVSRRRNSRKVVESDTAETAVIQQAQQHSITHPLTSTSPQQKEKQGQQELELTVEDHEQQQQKKVMTTVRVAAEEWVPHIGVSQDIHGNITIRGPMANLLTLLAKAINFRYTLVRPPDGAWGIPTEGGDWNGMIGMVKRNEADLALGPFGLTYSRSRVVDFSSPILIDYYRILVRRPRPETDPIGFLRPFTWEVWVGLVMCVWVVGGVLFLAASLHSPQSKKEKEEEWGRRKKTSTDNKDDVEEGPISQLLTQLWLVYGSLLSQPEVSYADERWRLGQGWRVAAAGWCVAALVVARSYSSTLTSLLAVRNVPVRYNYLSEVIADAKLNLVFEKATALVEHMSTVQRGVYRDLANTRGQDRAHFLASSALYDAAYTTVRSGTHALLVEDTTCRKVYSDDFTKHGTVG</sequence>
<feature type="region of interest" description="Disordered" evidence="13">
    <location>
        <begin position="85"/>
        <end position="109"/>
    </location>
</feature>
<dbReference type="Gene3D" id="1.10.287.70">
    <property type="match status" value="1"/>
</dbReference>
<evidence type="ECO:0000256" key="15">
    <source>
        <dbReference type="SAM" id="SignalP"/>
    </source>
</evidence>
<feature type="domain" description="Ionotropic glutamate receptor L-glutamate and glycine-binding" evidence="17">
    <location>
        <begin position="137"/>
        <end position="198"/>
    </location>
</feature>
<dbReference type="GO" id="GO:0050906">
    <property type="term" value="P:detection of stimulus involved in sensory perception"/>
    <property type="evidence" value="ECO:0007669"/>
    <property type="project" value="UniProtKB-ARBA"/>
</dbReference>
<keyword evidence="9" id="KW-0675">Receptor</keyword>
<feature type="chain" id="PRO_5042027429" evidence="15">
    <location>
        <begin position="28"/>
        <end position="465"/>
    </location>
</feature>
<dbReference type="SMART" id="SM00079">
    <property type="entry name" value="PBPe"/>
    <property type="match status" value="1"/>
</dbReference>
<comment type="subcellular location">
    <subcellularLocation>
        <location evidence="1">Cell membrane</location>
        <topology evidence="1">Multi-pass membrane protein</topology>
    </subcellularLocation>
</comment>
<feature type="domain" description="Ionotropic glutamate receptor C-terminal" evidence="16">
    <location>
        <begin position="138"/>
        <end position="416"/>
    </location>
</feature>